<keyword evidence="1" id="KW-0175">Coiled coil</keyword>
<sequence length="294" mass="35003">MTVDVTSRLHEQSELIMTLKSRADSEMERRKQAEATAFGMPTEASNFNNDIMLTFYRVSDAEINNRVLRSTLNDLSYELFSKTLSKNTNTDLTRRDTSVQTGDEFCQSKVVSVEASNTRSFKQYLWKFRELKQENNKLLQLTNEMRSIYTQNLKTIQNRLNCLTDLISTVCSSYLKVNQAYHNDDVKWRNERQNLSLHLENEKHLTEEIRIKLNIMEAEKKKIEKTINKLKEQRENEMKEFNANKQIKRLKEELDISKLQTEQMRQDFEAYKIYTKELLDNERTLNKELRRSYH</sequence>
<proteinExistence type="predicted"/>
<dbReference type="InterPro" id="IPR043450">
    <property type="entry name" value="CCDC89-like"/>
</dbReference>
<dbReference type="AlphaFoldDB" id="A0A094ZMN8"/>
<organism evidence="2">
    <name type="scientific">Schistosoma haematobium</name>
    <name type="common">Blood fluke</name>
    <dbReference type="NCBI Taxonomy" id="6185"/>
    <lineage>
        <taxon>Eukaryota</taxon>
        <taxon>Metazoa</taxon>
        <taxon>Spiralia</taxon>
        <taxon>Lophotrochozoa</taxon>
        <taxon>Platyhelminthes</taxon>
        <taxon>Trematoda</taxon>
        <taxon>Digenea</taxon>
        <taxon>Strigeidida</taxon>
        <taxon>Schistosomatoidea</taxon>
        <taxon>Schistosomatidae</taxon>
        <taxon>Schistosoma</taxon>
    </lineage>
</organism>
<evidence type="ECO:0000313" key="2">
    <source>
        <dbReference type="EMBL" id="KGB35312.1"/>
    </source>
</evidence>
<name>A0A094ZMN8_SCHHA</name>
<reference evidence="2" key="1">
    <citation type="journal article" date="2012" name="Nat. Genet.">
        <title>Whole-genome sequence of Schistosoma haematobium.</title>
        <authorList>
            <person name="Young N.D."/>
            <person name="Jex A.R."/>
            <person name="Li B."/>
            <person name="Liu S."/>
            <person name="Yang L."/>
            <person name="Xiong Z."/>
            <person name="Li Y."/>
            <person name="Cantacessi C."/>
            <person name="Hall R.S."/>
            <person name="Xu X."/>
            <person name="Chen F."/>
            <person name="Wu X."/>
            <person name="Zerlotini A."/>
            <person name="Oliveira G."/>
            <person name="Hofmann A."/>
            <person name="Zhang G."/>
            <person name="Fang X."/>
            <person name="Kang Y."/>
            <person name="Campbell B.E."/>
            <person name="Loukas A."/>
            <person name="Ranganathan S."/>
            <person name="Rollinson D."/>
            <person name="Rinaldi G."/>
            <person name="Brindley P.J."/>
            <person name="Yang H."/>
            <person name="Wang J."/>
            <person name="Wang J."/>
            <person name="Gasser R.B."/>
        </authorList>
    </citation>
    <scope>NUCLEOTIDE SEQUENCE [LARGE SCALE GENOMIC DNA]</scope>
</reference>
<evidence type="ECO:0000256" key="1">
    <source>
        <dbReference type="ARBA" id="ARBA00023054"/>
    </source>
</evidence>
<dbReference type="EMBL" id="KL250674">
    <property type="protein sequence ID" value="KGB35312.1"/>
    <property type="molecule type" value="Genomic_DNA"/>
</dbReference>
<dbReference type="PANTHER" id="PTHR34768:SF2">
    <property type="entry name" value="COILED-COIL DOMAIN CONTAINING 89"/>
    <property type="match status" value="1"/>
</dbReference>
<dbReference type="PANTHER" id="PTHR34768">
    <property type="entry name" value="COILED-COIL DOMAIN-CONTAINING PROTEIN 89"/>
    <property type="match status" value="1"/>
</dbReference>
<accession>A0A094ZMN8</accession>
<protein>
    <submittedName>
        <fullName evidence="2">Uncharacterized protein</fullName>
    </submittedName>
</protein>
<gene>
    <name evidence="2" type="ORF">MS3_03554</name>
</gene>